<evidence type="ECO:0000259" key="15">
    <source>
        <dbReference type="PROSITE" id="PS50892"/>
    </source>
</evidence>
<evidence type="ECO:0000256" key="10">
    <source>
        <dbReference type="ARBA" id="ARBA00023054"/>
    </source>
</evidence>
<dbReference type="InterPro" id="IPR010908">
    <property type="entry name" value="Longin_dom"/>
</dbReference>
<evidence type="ECO:0000256" key="7">
    <source>
        <dbReference type="ARBA" id="ARBA00022927"/>
    </source>
</evidence>
<dbReference type="Gene3D" id="3.30.450.50">
    <property type="entry name" value="Longin domain"/>
    <property type="match status" value="1"/>
</dbReference>
<dbReference type="PANTHER" id="PTHR45837">
    <property type="entry name" value="VESICLE-TRAFFICKING PROTEIN SEC22B"/>
    <property type="match status" value="1"/>
</dbReference>
<dbReference type="GO" id="GO:0006890">
    <property type="term" value="P:retrograde vesicle-mediated transport, Golgi to endoplasmic reticulum"/>
    <property type="evidence" value="ECO:0007669"/>
    <property type="project" value="InterPro"/>
</dbReference>
<evidence type="ECO:0000256" key="11">
    <source>
        <dbReference type="ARBA" id="ARBA00023136"/>
    </source>
</evidence>
<dbReference type="InterPro" id="IPR044565">
    <property type="entry name" value="Sec22"/>
</dbReference>
<evidence type="ECO:0000256" key="9">
    <source>
        <dbReference type="ARBA" id="ARBA00023034"/>
    </source>
</evidence>
<dbReference type="EMBL" id="QOKY01000169">
    <property type="protein sequence ID" value="RMZ55165.1"/>
    <property type="molecule type" value="Genomic_DNA"/>
</dbReference>
<name>A0A087SCA1_AUXPR</name>
<evidence type="ECO:0000313" key="18">
    <source>
        <dbReference type="EMBL" id="RMZ55165.1"/>
    </source>
</evidence>
<dbReference type="GO" id="GO:0005789">
    <property type="term" value="C:endoplasmic reticulum membrane"/>
    <property type="evidence" value="ECO:0007669"/>
    <property type="project" value="UniProtKB-SubCell"/>
</dbReference>
<evidence type="ECO:0000256" key="6">
    <source>
        <dbReference type="ARBA" id="ARBA00022824"/>
    </source>
</evidence>
<dbReference type="AlphaFoldDB" id="A0A087SCA1"/>
<gene>
    <name evidence="18" type="ORF">APUTEX25_005443</name>
    <name evidence="17" type="ORF">F751_1051</name>
    <name evidence="16" type="ORF">g.2285</name>
</gene>
<dbReference type="Pfam" id="PF13774">
    <property type="entry name" value="Longin"/>
    <property type="match status" value="1"/>
</dbReference>
<dbReference type="InterPro" id="IPR011012">
    <property type="entry name" value="Longin-like_dom_sf"/>
</dbReference>
<sequence>MVKLTLIARVRDGQLLAEGLDGEKEEGMYAYKTQAKSLFKQFSTSKPPPRQSVASGDMVFHTLIDEYGVCYLTLTDKAYPKKLAYQYLEELQSEFSRMHGPQVDTVNRPYAFIKFDTFIQKTKKLYLDTRTQRNIAKLNQDIAEVHQIMTRNINDVLAQGERLDKMQEMSTLLSNDARQFAVKAKDLYHQALLRKYLPWFVTGGIVLLVLVLRLWLY</sequence>
<dbReference type="OrthoDB" id="1719357at2759"/>
<dbReference type="PROSITE" id="PS50859">
    <property type="entry name" value="LONGIN"/>
    <property type="match status" value="1"/>
</dbReference>
<keyword evidence="10 12" id="KW-0175">Coiled coil</keyword>
<dbReference type="STRING" id="3075.A0A087SCA1"/>
<evidence type="ECO:0000256" key="3">
    <source>
        <dbReference type="ARBA" id="ARBA00008025"/>
    </source>
</evidence>
<evidence type="ECO:0000313" key="16">
    <source>
        <dbReference type="EMBL" id="JAT68018.1"/>
    </source>
</evidence>
<evidence type="ECO:0000313" key="17">
    <source>
        <dbReference type="EMBL" id="KFM23355.1"/>
    </source>
</evidence>
<dbReference type="RefSeq" id="XP_011396225.1">
    <property type="nucleotide sequence ID" value="XM_011397923.1"/>
</dbReference>
<evidence type="ECO:0000313" key="20">
    <source>
        <dbReference type="Proteomes" id="UP000279271"/>
    </source>
</evidence>
<keyword evidence="9" id="KW-0333">Golgi apparatus</keyword>
<feature type="domain" description="V-SNARE coiled-coil homology" evidence="15">
    <location>
        <begin position="134"/>
        <end position="194"/>
    </location>
</feature>
<dbReference type="Proteomes" id="UP000028924">
    <property type="component" value="Unassembled WGS sequence"/>
</dbReference>
<evidence type="ECO:0000256" key="1">
    <source>
        <dbReference type="ARBA" id="ARBA00004163"/>
    </source>
</evidence>
<dbReference type="eggNOG" id="KOG0862">
    <property type="taxonomic scope" value="Eukaryota"/>
</dbReference>
<reference evidence="18" key="4">
    <citation type="submission" date="2018-10" db="EMBL/GenBank/DDBJ databases">
        <authorList>
            <person name="Hovde B."/>
            <person name="Zhang X."/>
        </authorList>
    </citation>
    <scope>NUCLEOTIDE SEQUENCE [LARGE SCALE GENOMIC DNA]</scope>
    <source>
        <strain evidence="18">UTEX 25</strain>
    </source>
</reference>
<evidence type="ECO:0000256" key="2">
    <source>
        <dbReference type="ARBA" id="ARBA00004394"/>
    </source>
</evidence>
<keyword evidence="19" id="KW-1185">Reference proteome</keyword>
<evidence type="ECO:0000256" key="5">
    <source>
        <dbReference type="ARBA" id="ARBA00022692"/>
    </source>
</evidence>
<keyword evidence="8 13" id="KW-1133">Transmembrane helix</keyword>
<dbReference type="PROSITE" id="PS50892">
    <property type="entry name" value="V_SNARE"/>
    <property type="match status" value="1"/>
</dbReference>
<dbReference type="SUPFAM" id="SSF64356">
    <property type="entry name" value="SNARE-like"/>
    <property type="match status" value="1"/>
</dbReference>
<feature type="transmembrane region" description="Helical" evidence="13">
    <location>
        <begin position="196"/>
        <end position="216"/>
    </location>
</feature>
<dbReference type="EMBL" id="GDKF01010604">
    <property type="protein sequence ID" value="JAT68018.1"/>
    <property type="molecule type" value="Transcribed_RNA"/>
</dbReference>
<organism evidence="17 19">
    <name type="scientific">Auxenochlorella protothecoides</name>
    <name type="common">Green microalga</name>
    <name type="synonym">Chlorella protothecoides</name>
    <dbReference type="NCBI Taxonomy" id="3075"/>
    <lineage>
        <taxon>Eukaryota</taxon>
        <taxon>Viridiplantae</taxon>
        <taxon>Chlorophyta</taxon>
        <taxon>core chlorophytes</taxon>
        <taxon>Trebouxiophyceae</taxon>
        <taxon>Chlorellales</taxon>
        <taxon>Chlorellaceae</taxon>
        <taxon>Auxenochlorella</taxon>
    </lineage>
</organism>
<evidence type="ECO:0000256" key="12">
    <source>
        <dbReference type="PROSITE-ProRule" id="PRU00290"/>
    </source>
</evidence>
<dbReference type="Pfam" id="PF00957">
    <property type="entry name" value="Synaptobrevin"/>
    <property type="match status" value="1"/>
</dbReference>
<reference evidence="20" key="3">
    <citation type="journal article" date="2018" name="Algal Res.">
        <title>Characterization of plant carbon substrate utilization by Auxenochlorella protothecoides.</title>
        <authorList>
            <person name="Vogler B.W."/>
            <person name="Starkenburg S.R."/>
            <person name="Sudasinghe N."/>
            <person name="Schambach J.Y."/>
            <person name="Rollin J.A."/>
            <person name="Pattathil S."/>
            <person name="Barry A.N."/>
        </authorList>
    </citation>
    <scope>NUCLEOTIDE SEQUENCE [LARGE SCALE GENOMIC DNA]</scope>
    <source>
        <strain evidence="20">UTEX 25</strain>
    </source>
</reference>
<evidence type="ECO:0000313" key="19">
    <source>
        <dbReference type="Proteomes" id="UP000028924"/>
    </source>
</evidence>
<keyword evidence="6" id="KW-0256">Endoplasmic reticulum</keyword>
<dbReference type="GO" id="GO:0005484">
    <property type="term" value="F:SNAP receptor activity"/>
    <property type="evidence" value="ECO:0007669"/>
    <property type="project" value="InterPro"/>
</dbReference>
<keyword evidence="5 13" id="KW-0812">Transmembrane</keyword>
<dbReference type="GeneID" id="23612442"/>
<evidence type="ECO:0000256" key="8">
    <source>
        <dbReference type="ARBA" id="ARBA00022989"/>
    </source>
</evidence>
<comment type="subcellular location">
    <subcellularLocation>
        <location evidence="1">Endoplasmic reticulum membrane</location>
        <topology evidence="1">Single-pass type IV membrane protein</topology>
    </subcellularLocation>
    <subcellularLocation>
        <location evidence="2">Golgi apparatus membrane</location>
    </subcellularLocation>
</comment>
<dbReference type="Gene3D" id="1.20.5.110">
    <property type="match status" value="1"/>
</dbReference>
<keyword evidence="4" id="KW-0813">Transport</keyword>
<dbReference type="EMBL" id="KL662090">
    <property type="protein sequence ID" value="KFM23355.1"/>
    <property type="molecule type" value="Genomic_DNA"/>
</dbReference>
<dbReference type="SMART" id="SM01270">
    <property type="entry name" value="Longin"/>
    <property type="match status" value="1"/>
</dbReference>
<dbReference type="KEGG" id="apro:F751_1051"/>
<evidence type="ECO:0000256" key="13">
    <source>
        <dbReference type="SAM" id="Phobius"/>
    </source>
</evidence>
<accession>A0A087SCA1</accession>
<feature type="domain" description="Longin" evidence="14">
    <location>
        <begin position="6"/>
        <end position="119"/>
    </location>
</feature>
<dbReference type="GO" id="GO:0000139">
    <property type="term" value="C:Golgi membrane"/>
    <property type="evidence" value="ECO:0007669"/>
    <property type="project" value="UniProtKB-SubCell"/>
</dbReference>
<dbReference type="CDD" id="cd14824">
    <property type="entry name" value="Longin"/>
    <property type="match status" value="1"/>
</dbReference>
<comment type="similarity">
    <text evidence="3">Belongs to the synaptobrevin family.</text>
</comment>
<evidence type="ECO:0000256" key="4">
    <source>
        <dbReference type="ARBA" id="ARBA00022448"/>
    </source>
</evidence>
<dbReference type="Proteomes" id="UP000279271">
    <property type="component" value="Unassembled WGS sequence"/>
</dbReference>
<reference evidence="16" key="2">
    <citation type="submission" date="2015-08" db="EMBL/GenBank/DDBJ databases">
        <authorList>
            <person name="Babu N.S."/>
            <person name="Beckwith C.J."/>
            <person name="Beseler K.G."/>
            <person name="Brison A."/>
            <person name="Carone J.V."/>
            <person name="Caskin T.P."/>
            <person name="Diamond M."/>
            <person name="Durham M.E."/>
            <person name="Foxe J.M."/>
            <person name="Go M."/>
            <person name="Henderson B.A."/>
            <person name="Jones I.B."/>
            <person name="McGettigan J.A."/>
            <person name="Micheletti S.J."/>
            <person name="Nasrallah M.E."/>
            <person name="Ortiz D."/>
            <person name="Piller C.R."/>
            <person name="Privatt S.R."/>
            <person name="Schneider S.L."/>
            <person name="Sharp S."/>
            <person name="Smith T.C."/>
            <person name="Stanton J.D."/>
            <person name="Ullery H.E."/>
            <person name="Wilson R.J."/>
            <person name="Serrano M.G."/>
            <person name="Buck G."/>
            <person name="Lee V."/>
            <person name="Wang Y."/>
            <person name="Carvalho R."/>
            <person name="Voegtly L."/>
            <person name="Shi R."/>
            <person name="Duckworth R."/>
            <person name="Johnson A."/>
            <person name="Loviza R."/>
            <person name="Walstead R."/>
            <person name="Shah Z."/>
            <person name="Kiflezghi M."/>
            <person name="Wade K."/>
            <person name="Ball S.L."/>
            <person name="Bradley K.W."/>
            <person name="Asai D.J."/>
            <person name="Bowman C.A."/>
            <person name="Russell D.A."/>
            <person name="Pope W.H."/>
            <person name="Jacobs-Sera D."/>
            <person name="Hendrix R.W."/>
            <person name="Hatfull G.F."/>
        </authorList>
    </citation>
    <scope>NUCLEOTIDE SEQUENCE</scope>
</reference>
<reference evidence="18" key="5">
    <citation type="submission" date="2018-11" db="EMBL/GenBank/DDBJ databases">
        <title>Characterization of plant carbon substrate utilization by Auxenochlorella protothecoides.</title>
        <authorList>
            <person name="Vogler B.W."/>
            <person name="Starkenburg S.R."/>
            <person name="Sudasinghe N."/>
            <person name="Schambach J.Y."/>
            <person name="Rollin J.A."/>
            <person name="Pattathil S."/>
            <person name="Barry A.N."/>
        </authorList>
    </citation>
    <scope>NUCLEOTIDE SEQUENCE [LARGE SCALE GENOMIC DNA]</scope>
    <source>
        <strain evidence="18">UTEX 25</strain>
    </source>
</reference>
<evidence type="ECO:0000259" key="14">
    <source>
        <dbReference type="PROSITE" id="PS50859"/>
    </source>
</evidence>
<dbReference type="InterPro" id="IPR042855">
    <property type="entry name" value="V_SNARE_CC"/>
</dbReference>
<protein>
    <submittedName>
        <fullName evidence="17">25.3 kDa vesicle transport protein</fullName>
    </submittedName>
</protein>
<keyword evidence="7" id="KW-0653">Protein transport</keyword>
<dbReference type="GO" id="GO:0015031">
    <property type="term" value="P:protein transport"/>
    <property type="evidence" value="ECO:0007669"/>
    <property type="project" value="UniProtKB-KW"/>
</dbReference>
<keyword evidence="11 13" id="KW-0472">Membrane</keyword>
<dbReference type="GO" id="GO:0006888">
    <property type="term" value="P:endoplasmic reticulum to Golgi vesicle-mediated transport"/>
    <property type="evidence" value="ECO:0007669"/>
    <property type="project" value="InterPro"/>
</dbReference>
<reference evidence="17 19" key="1">
    <citation type="journal article" date="2014" name="BMC Genomics">
        <title>Oil accumulation mechanisms of the oleaginous microalga Chlorella protothecoides revealed through its genome, transcriptomes, and proteomes.</title>
        <authorList>
            <person name="Gao C."/>
            <person name="Wang Y."/>
            <person name="Shen Y."/>
            <person name="Yan D."/>
            <person name="He X."/>
            <person name="Dai J."/>
            <person name="Wu Q."/>
        </authorList>
    </citation>
    <scope>NUCLEOTIDE SEQUENCE [LARGE SCALE GENOMIC DNA]</scope>
    <source>
        <strain evidence="17 19">0710</strain>
    </source>
</reference>
<dbReference type="SUPFAM" id="SSF58038">
    <property type="entry name" value="SNARE fusion complex"/>
    <property type="match status" value="1"/>
</dbReference>
<dbReference type="CDD" id="cd15866">
    <property type="entry name" value="R-SNARE_SEC22"/>
    <property type="match status" value="1"/>
</dbReference>
<proteinExistence type="inferred from homology"/>